<evidence type="ECO:0000256" key="19">
    <source>
        <dbReference type="PIRNR" id="PIRNR003407"/>
    </source>
</evidence>
<evidence type="ECO:0000256" key="6">
    <source>
        <dbReference type="ARBA" id="ARBA00022723"/>
    </source>
</evidence>
<keyword evidence="14 18" id="KW-1035">Host cytoplasm</keyword>
<comment type="similarity">
    <text evidence="18 19">Belongs to the papillomaviridae E7 protein family.</text>
</comment>
<comment type="subunit">
    <text evidence="18">Homodimer. Homooligomer. Interacts with host RB1; this interaction induces dissociation of RB1-E2F1 complex thereby disrupting RB1 activity. Interacts with host EP300; this interaction represses EP300 transcriptional activity. Interacts with protein E2; this interaction inhibits E7 oncogenic activity. Interacts with host TMEM173/STING; this interaction impairs the ability of TMEM173/STING to sense cytosolic DNA and promote the production of type I interferon (IFN-alpha and IFN-beta).</text>
</comment>
<comment type="function">
    <text evidence="18">Plays a role in viral genome replication by driving entry of quiescent cells into the cell cycle. Stimulation of progression from G1 to S phase allows the virus to efficiently use the cellular DNA replicating machinery to achieve viral genome replication. E7 protein has both transforming and trans-activating activities. Induces the disassembly of the E2F1 transcription factor from RB1, with subsequent transcriptional activation of E2F1-regulated S-phase genes. Interferes with host histone deacetylation mediated by HDAC1 and HDAC2, leading to transcription activation. Plays also a role in the inhibition of both antiviral and antiproliferative functions of host interferon alpha. Interaction with host TMEM173/STING impairs the ability of TMEM173/STING to sense cytosolic DNA and promote the production of type I interferon (IFN-alpha and IFN-beta).</text>
</comment>
<dbReference type="GO" id="GO:0019904">
    <property type="term" value="F:protein domain specific binding"/>
    <property type="evidence" value="ECO:0007669"/>
    <property type="project" value="UniProtKB-UniRule"/>
</dbReference>
<dbReference type="GO" id="GO:0003677">
    <property type="term" value="F:DNA binding"/>
    <property type="evidence" value="ECO:0007669"/>
    <property type="project" value="UniProtKB-UniRule"/>
</dbReference>
<proteinExistence type="inferred from homology"/>
<evidence type="ECO:0000256" key="3">
    <source>
        <dbReference type="ARBA" id="ARBA00022562"/>
    </source>
</evidence>
<feature type="short sequence motif" description="Nuclear export signal" evidence="18">
    <location>
        <begin position="68"/>
        <end position="76"/>
    </location>
</feature>
<keyword evidence="17 18" id="KW-1078">G1/S host cell cycle checkpoint dysregulation by virus</keyword>
<feature type="zinc finger region" evidence="18">
    <location>
        <begin position="50"/>
        <end position="86"/>
    </location>
</feature>
<organism evidence="20">
    <name type="scientific">Human papillomavirus</name>
    <dbReference type="NCBI Taxonomy" id="10566"/>
    <lineage>
        <taxon>Viruses</taxon>
        <taxon>Monodnaviria</taxon>
        <taxon>Shotokuvirae</taxon>
        <taxon>Cossaviricota</taxon>
        <taxon>Papovaviricetes</taxon>
        <taxon>Zurhausenvirales</taxon>
        <taxon>Papillomaviridae</taxon>
    </lineage>
</organism>
<dbReference type="SUPFAM" id="SSF161234">
    <property type="entry name" value="E7 C-terminal domain-like"/>
    <property type="match status" value="1"/>
</dbReference>
<evidence type="ECO:0000256" key="9">
    <source>
        <dbReference type="ARBA" id="ARBA00022833"/>
    </source>
</evidence>
<evidence type="ECO:0000256" key="17">
    <source>
        <dbReference type="ARBA" id="ARBA00023309"/>
    </source>
</evidence>
<evidence type="ECO:0000256" key="16">
    <source>
        <dbReference type="ARBA" id="ARBA00023280"/>
    </source>
</evidence>
<evidence type="ECO:0000256" key="12">
    <source>
        <dbReference type="ARBA" id="ARBA00023159"/>
    </source>
</evidence>
<dbReference type="GO" id="GO:0039502">
    <property type="term" value="P:symbiont-mediated suppression of host type I interferon-mediated signaling pathway"/>
    <property type="evidence" value="ECO:0007669"/>
    <property type="project" value="UniProtKB-UniRule"/>
</dbReference>
<evidence type="ECO:0000256" key="11">
    <source>
        <dbReference type="ARBA" id="ARBA00023125"/>
    </source>
</evidence>
<comment type="function">
    <text evidence="19">E7 protein has both transforming and trans-activating activities.</text>
</comment>
<dbReference type="HAMAP" id="MF_04004">
    <property type="entry name" value="PPV_E7"/>
    <property type="match status" value="1"/>
</dbReference>
<dbReference type="GO" id="GO:0052170">
    <property type="term" value="P:symbiont-mediated suppression of host innate immune response"/>
    <property type="evidence" value="ECO:0007669"/>
    <property type="project" value="UniProtKB-KW"/>
</dbReference>
<evidence type="ECO:0000256" key="8">
    <source>
        <dbReference type="ARBA" id="ARBA00022830"/>
    </source>
</evidence>
<keyword evidence="16 18" id="KW-0899">Viral immunoevasion</keyword>
<dbReference type="EMBL" id="MH972560">
    <property type="protein sequence ID" value="AYD41544.2"/>
    <property type="molecule type" value="Genomic_DNA"/>
</dbReference>
<keyword evidence="3 18" id="KW-1048">Host nucleus</keyword>
<evidence type="ECO:0000256" key="13">
    <source>
        <dbReference type="ARBA" id="ARBA00023163"/>
    </source>
</evidence>
<dbReference type="GO" id="GO:0042025">
    <property type="term" value="C:host cell nucleus"/>
    <property type="evidence" value="ECO:0007669"/>
    <property type="project" value="UniProtKB-SubCell"/>
</dbReference>
<evidence type="ECO:0000256" key="18">
    <source>
        <dbReference type="HAMAP-Rule" id="MF_04004"/>
    </source>
</evidence>
<dbReference type="GO" id="GO:0008270">
    <property type="term" value="F:zinc ion binding"/>
    <property type="evidence" value="ECO:0007669"/>
    <property type="project" value="UniProtKB-KW"/>
</dbReference>
<evidence type="ECO:0000256" key="1">
    <source>
        <dbReference type="ARBA" id="ARBA00022504"/>
    </source>
</evidence>
<keyword evidence="10 18" id="KW-0805">Transcription regulation</keyword>
<evidence type="ECO:0000313" key="20">
    <source>
        <dbReference type="EMBL" id="AYD41544.2"/>
    </source>
</evidence>
<dbReference type="Pfam" id="PF00527">
    <property type="entry name" value="E7"/>
    <property type="match status" value="1"/>
</dbReference>
<accession>A0A386H7D4</accession>
<keyword evidence="1 18" id="KW-1121">Modulation of host cell cycle by virus</keyword>
<evidence type="ECO:0000256" key="4">
    <source>
        <dbReference type="ARBA" id="ARBA00022581"/>
    </source>
</evidence>
<keyword evidence="8 18" id="KW-1114">Inhibition of host interferon signaling pathway by virus</keyword>
<sequence>MHGREPKLKDIVLVDIEDLILPANLLSDEDLSAEAELVTTHNPYKIVACCACCGGTLKFHVAASPEGIRGLEQLLLGALSFICTGCSKSVRDGR</sequence>
<comment type="PTM">
    <text evidence="18">Highly phosphorylated.</text>
</comment>
<comment type="domain">
    <text evidence="18">The E7 terminal domain is an intrinsically disordered domain, whose flexibility and conformational transitions confer target adaptability to the oncoprotein. It allows adaptation to a variety of protein targets and exposes the PEST degradation sequence that regulates its turnover in the cell.</text>
</comment>
<keyword evidence="6 18" id="KW-0479">Metal-binding</keyword>
<keyword evidence="13 18" id="KW-0804">Transcription</keyword>
<dbReference type="PIRSF" id="PIRSF003407">
    <property type="entry name" value="Papvi_E7"/>
    <property type="match status" value="1"/>
</dbReference>
<keyword evidence="12 18" id="KW-0010">Activator</keyword>
<dbReference type="GO" id="GO:0030430">
    <property type="term" value="C:host cell cytoplasm"/>
    <property type="evidence" value="ECO:0007669"/>
    <property type="project" value="UniProtKB-SubCell"/>
</dbReference>
<keyword evidence="4 18" id="KW-0945">Host-virus interaction</keyword>
<gene>
    <name evidence="18" type="primary">E7</name>
</gene>
<protein>
    <recommendedName>
        <fullName evidence="18 19">Protein E7</fullName>
    </recommendedName>
</protein>
<keyword evidence="15" id="KW-0922">Interferon antiviral system evasion</keyword>
<keyword evidence="7 18" id="KW-0863">Zinc-finger</keyword>
<reference evidence="20" key="1">
    <citation type="submission" date="2018-09" db="EMBL/GenBank/DDBJ databases">
        <title>Expanded skin virome in DOCK8-deficient patients.</title>
        <authorList>
            <person name="Tirosh O."/>
            <person name="Conlan S."/>
            <person name="Deming C."/>
            <person name="Lee-Lin S.-Q."/>
            <person name="Huang X."/>
            <person name="Comparative Sequencing Program N."/>
            <person name="Su H.C."/>
            <person name="Freeman A.F."/>
            <person name="Segre J.A."/>
            <person name="Kong H.H."/>
        </authorList>
    </citation>
    <scope>NUCLEOTIDE SEQUENCE</scope>
    <source>
        <strain evidence="20">HPV-mSK_073</strain>
    </source>
</reference>
<evidence type="ECO:0000256" key="5">
    <source>
        <dbReference type="ARBA" id="ARBA00022632"/>
    </source>
</evidence>
<evidence type="ECO:0000256" key="10">
    <source>
        <dbReference type="ARBA" id="ARBA00023015"/>
    </source>
</evidence>
<evidence type="ECO:0000256" key="7">
    <source>
        <dbReference type="ARBA" id="ARBA00022771"/>
    </source>
</evidence>
<dbReference type="Gene3D" id="3.30.160.330">
    <property type="match status" value="1"/>
</dbReference>
<keyword evidence="2 18" id="KW-0244">Early protein</keyword>
<dbReference type="GO" id="GO:0039645">
    <property type="term" value="P:symbiont-mediated perturbation of host cell cycle G1/S transition checkpoint"/>
    <property type="evidence" value="ECO:0007669"/>
    <property type="project" value="UniProtKB-UniRule"/>
</dbReference>
<comment type="caution">
    <text evidence="18">Lacks conserved residue(s) required for the propagation of feature annotation.</text>
</comment>
<dbReference type="GO" id="GO:0003700">
    <property type="term" value="F:DNA-binding transcription factor activity"/>
    <property type="evidence" value="ECO:0007669"/>
    <property type="project" value="UniProtKB-UniRule"/>
</dbReference>
<keyword evidence="5 18" id="KW-1090">Inhibition of host innate immune response by virus</keyword>
<evidence type="ECO:0000256" key="14">
    <source>
        <dbReference type="ARBA" id="ARBA00023200"/>
    </source>
</evidence>
<dbReference type="GO" id="GO:0006351">
    <property type="term" value="P:DNA-templated transcription"/>
    <property type="evidence" value="ECO:0007669"/>
    <property type="project" value="UniProtKB-UniRule"/>
</dbReference>
<dbReference type="InterPro" id="IPR000148">
    <property type="entry name" value="Papilloma_E7"/>
</dbReference>
<evidence type="ECO:0000256" key="2">
    <source>
        <dbReference type="ARBA" id="ARBA00022518"/>
    </source>
</evidence>
<comment type="subcellular location">
    <subcellularLocation>
        <location evidence="18">Host cytoplasm</location>
    </subcellularLocation>
    <subcellularLocation>
        <location evidence="18">Host nucleus</location>
    </subcellularLocation>
    <text evidence="18">Predominantly found in the host nucleus.</text>
</comment>
<keyword evidence="11 18" id="KW-0238">DNA-binding</keyword>
<name>A0A386H7D4_9PAPI</name>
<keyword evidence="9 18" id="KW-0862">Zinc</keyword>
<evidence type="ECO:0000256" key="15">
    <source>
        <dbReference type="ARBA" id="ARBA00023258"/>
    </source>
</evidence>